<name>A0A547PC13_9SPHN</name>
<accession>A0A547PC13</accession>
<dbReference type="Gene3D" id="3.40.50.11350">
    <property type="match status" value="1"/>
</dbReference>
<dbReference type="OrthoDB" id="7405520at2"/>
<evidence type="ECO:0000313" key="2">
    <source>
        <dbReference type="Proteomes" id="UP000316343"/>
    </source>
</evidence>
<dbReference type="Pfam" id="PF05830">
    <property type="entry name" value="NodZ"/>
    <property type="match status" value="1"/>
</dbReference>
<proteinExistence type="predicted"/>
<protein>
    <recommendedName>
        <fullName evidence="3">Nodulation protein Z</fullName>
    </recommendedName>
</protein>
<sequence>MTGNADIEGHPTKALAIKAKGGLGNRMLSAITGLVLARLNNRTAYIDWRDGMYVPAGENLYPMLFDADWMGDVGQLDDCTDVWPAVWSGRMALHPTDVIHREYPAHHKNPFIYRKLSIDLLRPDPPQDVAVFWSYLPKLERIRRRIATHPDFAGRSSAQITREMLDRFFVPRPEITGAVDQLFLNLDGPTIGVHIRFTDRKVPLHKIVKRIGALKDALPAANIFLATDSKEAQDTILDRFPHTLSIQKTLADNDAALHVASNKFTDPLGEARNAVIDMMALARCDCLIHSSHSTFSCTAALAGRIPRSRQIDVDRFNPKVAIKHFLQART</sequence>
<dbReference type="Gene3D" id="3.40.50.11340">
    <property type="match status" value="1"/>
</dbReference>
<evidence type="ECO:0000313" key="1">
    <source>
        <dbReference type="EMBL" id="TRD11667.1"/>
    </source>
</evidence>
<organism evidence="1 2">
    <name type="scientific">Erythrobacter insulae</name>
    <dbReference type="NCBI Taxonomy" id="2584124"/>
    <lineage>
        <taxon>Bacteria</taxon>
        <taxon>Pseudomonadati</taxon>
        <taxon>Pseudomonadota</taxon>
        <taxon>Alphaproteobacteria</taxon>
        <taxon>Sphingomonadales</taxon>
        <taxon>Erythrobacteraceae</taxon>
        <taxon>Erythrobacter/Porphyrobacter group</taxon>
        <taxon>Erythrobacter</taxon>
    </lineage>
</organism>
<dbReference type="InterPro" id="IPR008716">
    <property type="entry name" value="NodZ"/>
</dbReference>
<dbReference type="RefSeq" id="WP_142787940.1">
    <property type="nucleotide sequence ID" value="NZ_VHJK01000001.1"/>
</dbReference>
<keyword evidence="2" id="KW-1185">Reference proteome</keyword>
<evidence type="ECO:0008006" key="3">
    <source>
        <dbReference type="Google" id="ProtNLM"/>
    </source>
</evidence>
<dbReference type="EMBL" id="VHJK01000001">
    <property type="protein sequence ID" value="TRD11667.1"/>
    <property type="molecule type" value="Genomic_DNA"/>
</dbReference>
<dbReference type="AlphaFoldDB" id="A0A547PC13"/>
<comment type="caution">
    <text evidence="1">The sequence shown here is derived from an EMBL/GenBank/DDBJ whole genome shotgun (WGS) entry which is preliminary data.</text>
</comment>
<dbReference type="GO" id="GO:0016758">
    <property type="term" value="F:hexosyltransferase activity"/>
    <property type="evidence" value="ECO:0007669"/>
    <property type="project" value="InterPro"/>
</dbReference>
<dbReference type="GO" id="GO:0009312">
    <property type="term" value="P:oligosaccharide biosynthetic process"/>
    <property type="evidence" value="ECO:0007669"/>
    <property type="project" value="InterPro"/>
</dbReference>
<reference evidence="1 2" key="1">
    <citation type="submission" date="2019-06" db="EMBL/GenBank/DDBJ databases">
        <title>Erythrobacter insulae sp. nov., isolated from a tidal flat.</title>
        <authorList>
            <person name="Yoon J.-H."/>
        </authorList>
    </citation>
    <scope>NUCLEOTIDE SEQUENCE [LARGE SCALE GENOMIC DNA]</scope>
    <source>
        <strain evidence="1 2">JBTF-M21</strain>
    </source>
</reference>
<dbReference type="Proteomes" id="UP000316343">
    <property type="component" value="Unassembled WGS sequence"/>
</dbReference>
<gene>
    <name evidence="1" type="ORF">FGU71_07160</name>
</gene>